<evidence type="ECO:0000313" key="2">
    <source>
        <dbReference type="Proteomes" id="UP000827092"/>
    </source>
</evidence>
<organism evidence="1 2">
    <name type="scientific">Oedothorax gibbosus</name>
    <dbReference type="NCBI Taxonomy" id="931172"/>
    <lineage>
        <taxon>Eukaryota</taxon>
        <taxon>Metazoa</taxon>
        <taxon>Ecdysozoa</taxon>
        <taxon>Arthropoda</taxon>
        <taxon>Chelicerata</taxon>
        <taxon>Arachnida</taxon>
        <taxon>Araneae</taxon>
        <taxon>Araneomorphae</taxon>
        <taxon>Entelegynae</taxon>
        <taxon>Araneoidea</taxon>
        <taxon>Linyphiidae</taxon>
        <taxon>Erigoninae</taxon>
        <taxon>Oedothorax</taxon>
    </lineage>
</organism>
<dbReference type="Proteomes" id="UP000827092">
    <property type="component" value="Unassembled WGS sequence"/>
</dbReference>
<evidence type="ECO:0000313" key="1">
    <source>
        <dbReference type="EMBL" id="KAG8177766.1"/>
    </source>
</evidence>
<keyword evidence="2" id="KW-1185">Reference proteome</keyword>
<sequence>MVWTSILAKKSVVLNCKDFVNVAKRLCTSTTIYHEYRVHNSDIEEEKGMLDAPLENVQAIPNIHKVHSVEIISRNTVKTSLLSEDTIKSKFQFKQEEGEEMEVDKQIDVQIPITKAKLRDWIVVEIKSIKLLIYHFVGQIQEALENNSFSVKFLKLNRVSETEFVFT</sequence>
<name>A0AAV6U225_9ARAC</name>
<dbReference type="EMBL" id="JAFNEN010000752">
    <property type="protein sequence ID" value="KAG8177766.1"/>
    <property type="molecule type" value="Genomic_DNA"/>
</dbReference>
<proteinExistence type="predicted"/>
<comment type="caution">
    <text evidence="1">The sequence shown here is derived from an EMBL/GenBank/DDBJ whole genome shotgun (WGS) entry which is preliminary data.</text>
</comment>
<reference evidence="1 2" key="1">
    <citation type="journal article" date="2022" name="Nat. Ecol. Evol.">
        <title>A masculinizing supergene underlies an exaggerated male reproductive morph in a spider.</title>
        <authorList>
            <person name="Hendrickx F."/>
            <person name="De Corte Z."/>
            <person name="Sonet G."/>
            <person name="Van Belleghem S.M."/>
            <person name="Kostlbacher S."/>
            <person name="Vangestel C."/>
        </authorList>
    </citation>
    <scope>NUCLEOTIDE SEQUENCE [LARGE SCALE GENOMIC DNA]</scope>
    <source>
        <strain evidence="1">W744_W776</strain>
    </source>
</reference>
<dbReference type="AlphaFoldDB" id="A0AAV6U225"/>
<accession>A0AAV6U225</accession>
<protein>
    <submittedName>
        <fullName evidence="1">Uncharacterized protein</fullName>
    </submittedName>
</protein>
<gene>
    <name evidence="1" type="ORF">JTE90_011104</name>
</gene>